<sequence>MDGSGRGALTGHVAATWIYALSASRAMTENRGPRLDPGVAMSFSVSPSRPIPRRGRRPYGRLLLVLAMGLALSATPVGVTRAEPPAEPVPDPGRQVSLPRLVARATMPAAPASPDSPPAAVIPGFSAAVARGDGTFWALPDQDPSAKGDPLRIHLIRPAWERAGSGTGEVEVLRHLTLSDPYEEIPFPIARDRSRNRLLTAADLDPESLQRMPDGTFWIGDERGPFLVHLDRRGQVISTPVASPLGRSPQHPDPGDDPATIRTGGGIAALAASADGRLLYPVLEKPLVAEEDGRRRVIAEFDARLEEYTGRTWDYRVDTDSNLVVDAQLVGRRTMLVLERDDFGGETAVSKRVYRVDLSRTDRSGMLAKTLVVDLLKLDNPDRLADGDGWGTGDPFSFGLRSVEALVPLPDGHLVLAGGTDLSGTPTRRAGVPDDPELIMIDPDATVTAREAEGTVIAHRGASGYRPEHTLAAYALAIRQCADVIEPDVVLTKDGVPVARHENEIGGTTDVATHPEFANRRVRKIIDGESVRGWFTEDFTLAELRTLRTRERIPEVRPANTAFNGRYPIPTLAEVLDLARHSRTCDGLPVGVTPETKHPTYFAGIGQPMETPLLDALAAADLDSADSPVIIQSFEVGNLRRLNGLTSVGLSQLVNCSGAPYDFEAAGDPRTYATMATAAGLAEIAEYADAVGLCKNVMIPRTSQGFLRQPTRAVADAHAAGLTVIGWTFRRENSFLPADFRKGTDPAAAGDLEAEIRTFLAAGMDGYFTDNPDIGSELDLDLT</sequence>
<proteinExistence type="inferred from homology"/>
<keyword evidence="5" id="KW-0378">Hydrolase</keyword>
<gene>
    <name evidence="9" type="ORF">GCM10022204_16290</name>
</gene>
<dbReference type="PANTHER" id="PTHR43620:SF7">
    <property type="entry name" value="GLYCEROPHOSPHODIESTER PHOSPHODIESTERASE GDPD5-RELATED"/>
    <property type="match status" value="1"/>
</dbReference>
<dbReference type="EC" id="3.1.4.46" evidence="2"/>
<evidence type="ECO:0000256" key="1">
    <source>
        <dbReference type="ARBA" id="ARBA00007277"/>
    </source>
</evidence>
<keyword evidence="3" id="KW-0732">Signal</keyword>
<protein>
    <recommendedName>
        <fullName evidence="2">glycerophosphodiester phosphodiesterase</fullName>
        <ecNumber evidence="2">3.1.4.46</ecNumber>
    </recommendedName>
</protein>
<dbReference type="Proteomes" id="UP001500051">
    <property type="component" value="Unassembled WGS sequence"/>
</dbReference>
<dbReference type="CDD" id="cd08602">
    <property type="entry name" value="GDPD_ScGlpQ1_like"/>
    <property type="match status" value="1"/>
</dbReference>
<evidence type="ECO:0000256" key="5">
    <source>
        <dbReference type="ARBA" id="ARBA00022801"/>
    </source>
</evidence>
<feature type="region of interest" description="Disordered" evidence="7">
    <location>
        <begin position="239"/>
        <end position="259"/>
    </location>
</feature>
<evidence type="ECO:0000313" key="10">
    <source>
        <dbReference type="Proteomes" id="UP001500051"/>
    </source>
</evidence>
<accession>A0ABP7D6G9</accession>
<name>A0ABP7D6G9_9ACTN</name>
<evidence type="ECO:0000313" key="9">
    <source>
        <dbReference type="EMBL" id="GAA3700301.1"/>
    </source>
</evidence>
<evidence type="ECO:0000259" key="8">
    <source>
        <dbReference type="PROSITE" id="PS51704"/>
    </source>
</evidence>
<dbReference type="SUPFAM" id="SSF51695">
    <property type="entry name" value="PLC-like phosphodiesterases"/>
    <property type="match status" value="1"/>
</dbReference>
<reference evidence="10" key="1">
    <citation type="journal article" date="2019" name="Int. J. Syst. Evol. Microbiol.">
        <title>The Global Catalogue of Microorganisms (GCM) 10K type strain sequencing project: providing services to taxonomists for standard genome sequencing and annotation.</title>
        <authorList>
            <consortium name="The Broad Institute Genomics Platform"/>
            <consortium name="The Broad Institute Genome Sequencing Center for Infectious Disease"/>
            <person name="Wu L."/>
            <person name="Ma J."/>
        </authorList>
    </citation>
    <scope>NUCLEOTIDE SEQUENCE [LARGE SCALE GENOMIC DNA]</scope>
    <source>
        <strain evidence="10">JCM 16548</strain>
    </source>
</reference>
<evidence type="ECO:0000256" key="6">
    <source>
        <dbReference type="ARBA" id="ARBA00047512"/>
    </source>
</evidence>
<evidence type="ECO:0000256" key="3">
    <source>
        <dbReference type="ARBA" id="ARBA00022729"/>
    </source>
</evidence>
<feature type="domain" description="GP-PDE" evidence="8">
    <location>
        <begin position="454"/>
        <end position="779"/>
    </location>
</feature>
<dbReference type="Pfam" id="PF03009">
    <property type="entry name" value="GDPD"/>
    <property type="match status" value="1"/>
</dbReference>
<comment type="catalytic activity">
    <reaction evidence="6">
        <text>a sn-glycero-3-phosphodiester + H2O = an alcohol + sn-glycerol 3-phosphate + H(+)</text>
        <dbReference type="Rhea" id="RHEA:12969"/>
        <dbReference type="ChEBI" id="CHEBI:15377"/>
        <dbReference type="ChEBI" id="CHEBI:15378"/>
        <dbReference type="ChEBI" id="CHEBI:30879"/>
        <dbReference type="ChEBI" id="CHEBI:57597"/>
        <dbReference type="ChEBI" id="CHEBI:83408"/>
        <dbReference type="EC" id="3.1.4.46"/>
    </reaction>
</comment>
<dbReference type="Pfam" id="PF13449">
    <property type="entry name" value="Phytase-like"/>
    <property type="match status" value="1"/>
</dbReference>
<dbReference type="PANTHER" id="PTHR43620">
    <property type="entry name" value="GLYCEROPHOSPHORYL DIESTER PHOSPHODIESTERASE"/>
    <property type="match status" value="1"/>
</dbReference>
<keyword evidence="10" id="KW-1185">Reference proteome</keyword>
<evidence type="ECO:0000256" key="2">
    <source>
        <dbReference type="ARBA" id="ARBA00012247"/>
    </source>
</evidence>
<dbReference type="RefSeq" id="WP_344811825.1">
    <property type="nucleotide sequence ID" value="NZ_BAAAYX010000004.1"/>
</dbReference>
<dbReference type="EMBL" id="BAAAYX010000004">
    <property type="protein sequence ID" value="GAA3700301.1"/>
    <property type="molecule type" value="Genomic_DNA"/>
</dbReference>
<evidence type="ECO:0000256" key="7">
    <source>
        <dbReference type="SAM" id="MobiDB-lite"/>
    </source>
</evidence>
<dbReference type="PROSITE" id="PS51704">
    <property type="entry name" value="GP_PDE"/>
    <property type="match status" value="1"/>
</dbReference>
<evidence type="ECO:0000256" key="4">
    <source>
        <dbReference type="ARBA" id="ARBA00022798"/>
    </source>
</evidence>
<organism evidence="9 10">
    <name type="scientific">Microlunatus aurantiacus</name>
    <dbReference type="NCBI Taxonomy" id="446786"/>
    <lineage>
        <taxon>Bacteria</taxon>
        <taxon>Bacillati</taxon>
        <taxon>Actinomycetota</taxon>
        <taxon>Actinomycetes</taxon>
        <taxon>Propionibacteriales</taxon>
        <taxon>Propionibacteriaceae</taxon>
        <taxon>Microlunatus</taxon>
    </lineage>
</organism>
<comment type="similarity">
    <text evidence="1">Belongs to the glycerophosphoryl diester phosphodiesterase family.</text>
</comment>
<dbReference type="InterPro" id="IPR017946">
    <property type="entry name" value="PLC-like_Pdiesterase_TIM-brl"/>
</dbReference>
<dbReference type="InterPro" id="IPR027372">
    <property type="entry name" value="Phytase-like_dom"/>
</dbReference>
<dbReference type="Gene3D" id="3.20.20.190">
    <property type="entry name" value="Phosphatidylinositol (PI) phosphodiesterase"/>
    <property type="match status" value="1"/>
</dbReference>
<comment type="caution">
    <text evidence="9">The sequence shown here is derived from an EMBL/GenBank/DDBJ whole genome shotgun (WGS) entry which is preliminary data.</text>
</comment>
<keyword evidence="4" id="KW-0319">Glycerol metabolism</keyword>
<dbReference type="InterPro" id="IPR030395">
    <property type="entry name" value="GP_PDE_dom"/>
</dbReference>